<dbReference type="AlphaFoldDB" id="A0A4Y7PNW3"/>
<evidence type="ECO:0000313" key="4">
    <source>
        <dbReference type="Proteomes" id="UP000294933"/>
    </source>
</evidence>
<dbReference type="EMBL" id="ML170236">
    <property type="protein sequence ID" value="TDL16726.1"/>
    <property type="molecule type" value="Genomic_DNA"/>
</dbReference>
<dbReference type="STRING" id="50990.A0A4Y7PNW3"/>
<dbReference type="PANTHER" id="PTHR38248:SF2">
    <property type="entry name" value="FUNK1 11"/>
    <property type="match status" value="1"/>
</dbReference>
<dbReference type="OrthoDB" id="3246048at2759"/>
<accession>A0A4Y7PNW3</accession>
<dbReference type="PROSITE" id="PS50011">
    <property type="entry name" value="PROTEIN_KINASE_DOM"/>
    <property type="match status" value="1"/>
</dbReference>
<sequence>MSPSYVHSTPRKAKPTFDPSGLESKRKSLVELIGEIPQYSLSQFQAALLPHVSKNDIERVKDTLKITSDKQWMAKKMGFSTPSSSDKSESVTFHPLSTIFNEIAQAAESLRICKSAAVTMQDSPDTSPISSDKSAHKTRPDACLVTKKKRSTGPARVDKSGYRAKVAGISWTDIAATLEYKKSKNSANILDDISKVLWSMSLVMALDPCRRATFAFTVEDSSMRVWFCDRSGFAVSDEFDFMEDLDTLLAIILAFCKASEQELGFDPTVQRVFIGETEQFIIRCQLGSEIETYRTMRVISETGAQFVVSHGTRVWEVERLNSVTLERLNEPTRVLKDTWIETTRVAEGERYRSIKAFNWESEQDRILAVNHFLKFRGDEHVLLNGTRDTTFELIRRNCLEPEATRLDLSHADNSPTPAAPPPKVASTGLFSSENLLGKSTHPLDVPHSLARRLKKAVVNKQHYRIVFDEVGVAISQAQNFGDVFDGICGANKGLILLQKMGLVHRDISISNILVVNNVGKLADLEFVMPYERPLGDTVHGDLSGTPYFMAAEVCSGEYIFHFNHRLPRKGEIGFFVQNYLHDAESLWWVALWFLVYTVPAREPPTQHLLPTLSDERRQAAESCFPSISIRDESNPLYNSKVREMAIPPEYEPYHTALCDWGERLMDIYAECQPARFKFVEEKMDGIHENLDGLISSTSQNATTVGRFDAIWTHPTIPLMTADE</sequence>
<gene>
    <name evidence="3" type="ORF">BD410DRAFT_795010</name>
</gene>
<feature type="region of interest" description="Disordered" evidence="1">
    <location>
        <begin position="1"/>
        <end position="23"/>
    </location>
</feature>
<name>A0A4Y7PNW3_9AGAM</name>
<dbReference type="InterPro" id="IPR040976">
    <property type="entry name" value="Pkinase_fungal"/>
</dbReference>
<dbReference type="GO" id="GO:0004672">
    <property type="term" value="F:protein kinase activity"/>
    <property type="evidence" value="ECO:0007669"/>
    <property type="project" value="InterPro"/>
</dbReference>
<dbReference type="InterPro" id="IPR011009">
    <property type="entry name" value="Kinase-like_dom_sf"/>
</dbReference>
<dbReference type="Pfam" id="PF17667">
    <property type="entry name" value="Pkinase_fungal"/>
    <property type="match status" value="1"/>
</dbReference>
<keyword evidence="4" id="KW-1185">Reference proteome</keyword>
<evidence type="ECO:0000256" key="1">
    <source>
        <dbReference type="SAM" id="MobiDB-lite"/>
    </source>
</evidence>
<dbReference type="SUPFAM" id="SSF56112">
    <property type="entry name" value="Protein kinase-like (PK-like)"/>
    <property type="match status" value="1"/>
</dbReference>
<proteinExistence type="predicted"/>
<dbReference type="Gene3D" id="1.10.510.10">
    <property type="entry name" value="Transferase(Phosphotransferase) domain 1"/>
    <property type="match status" value="1"/>
</dbReference>
<reference evidence="3 4" key="1">
    <citation type="submission" date="2018-06" db="EMBL/GenBank/DDBJ databases">
        <title>A transcriptomic atlas of mushroom development highlights an independent origin of complex multicellularity.</title>
        <authorList>
            <consortium name="DOE Joint Genome Institute"/>
            <person name="Krizsan K."/>
            <person name="Almasi E."/>
            <person name="Merenyi Z."/>
            <person name="Sahu N."/>
            <person name="Viragh M."/>
            <person name="Koszo T."/>
            <person name="Mondo S."/>
            <person name="Kiss B."/>
            <person name="Balint B."/>
            <person name="Kues U."/>
            <person name="Barry K."/>
            <person name="Hegedus J.C."/>
            <person name="Henrissat B."/>
            <person name="Johnson J."/>
            <person name="Lipzen A."/>
            <person name="Ohm R."/>
            <person name="Nagy I."/>
            <person name="Pangilinan J."/>
            <person name="Yan J."/>
            <person name="Xiong Y."/>
            <person name="Grigoriev I.V."/>
            <person name="Hibbett D.S."/>
            <person name="Nagy L.G."/>
        </authorList>
    </citation>
    <scope>NUCLEOTIDE SEQUENCE [LARGE SCALE GENOMIC DNA]</scope>
    <source>
        <strain evidence="3 4">SZMC22713</strain>
    </source>
</reference>
<organism evidence="3 4">
    <name type="scientific">Rickenella mellea</name>
    <dbReference type="NCBI Taxonomy" id="50990"/>
    <lineage>
        <taxon>Eukaryota</taxon>
        <taxon>Fungi</taxon>
        <taxon>Dikarya</taxon>
        <taxon>Basidiomycota</taxon>
        <taxon>Agaricomycotina</taxon>
        <taxon>Agaricomycetes</taxon>
        <taxon>Hymenochaetales</taxon>
        <taxon>Rickenellaceae</taxon>
        <taxon>Rickenella</taxon>
    </lineage>
</organism>
<dbReference type="InterPro" id="IPR000719">
    <property type="entry name" value="Prot_kinase_dom"/>
</dbReference>
<dbReference type="InterPro" id="IPR008266">
    <property type="entry name" value="Tyr_kinase_AS"/>
</dbReference>
<dbReference type="Proteomes" id="UP000294933">
    <property type="component" value="Unassembled WGS sequence"/>
</dbReference>
<feature type="domain" description="Protein kinase" evidence="2">
    <location>
        <begin position="339"/>
        <end position="690"/>
    </location>
</feature>
<protein>
    <recommendedName>
        <fullName evidence="2">Protein kinase domain-containing protein</fullName>
    </recommendedName>
</protein>
<feature type="compositionally biased region" description="Polar residues" evidence="1">
    <location>
        <begin position="121"/>
        <end position="132"/>
    </location>
</feature>
<feature type="region of interest" description="Disordered" evidence="1">
    <location>
        <begin position="121"/>
        <end position="140"/>
    </location>
</feature>
<dbReference type="VEuPathDB" id="FungiDB:BD410DRAFT_795010"/>
<evidence type="ECO:0000313" key="3">
    <source>
        <dbReference type="EMBL" id="TDL16726.1"/>
    </source>
</evidence>
<dbReference type="PROSITE" id="PS00109">
    <property type="entry name" value="PROTEIN_KINASE_TYR"/>
    <property type="match status" value="1"/>
</dbReference>
<dbReference type="PANTHER" id="PTHR38248">
    <property type="entry name" value="FUNK1 6"/>
    <property type="match status" value="1"/>
</dbReference>
<evidence type="ECO:0000259" key="2">
    <source>
        <dbReference type="PROSITE" id="PS50011"/>
    </source>
</evidence>
<dbReference type="GO" id="GO:0005524">
    <property type="term" value="F:ATP binding"/>
    <property type="evidence" value="ECO:0007669"/>
    <property type="project" value="InterPro"/>
</dbReference>